<dbReference type="EMBL" id="CP116942">
    <property type="protein sequence ID" value="WCO69047.1"/>
    <property type="molecule type" value="Genomic_DNA"/>
</dbReference>
<accession>A0AAE9YIB5</accession>
<dbReference type="AlphaFoldDB" id="A0AAE9YIB5"/>
<dbReference type="SUPFAM" id="SSF53474">
    <property type="entry name" value="alpha/beta-Hydrolases"/>
    <property type="match status" value="1"/>
</dbReference>
<name>A0AAE9YIB5_9ACTN</name>
<dbReference type="InterPro" id="IPR002925">
    <property type="entry name" value="Dienelactn_hydro"/>
</dbReference>
<dbReference type="PANTHER" id="PTHR46623:SF6">
    <property type="entry name" value="ALPHA_BETA-HYDROLASES SUPERFAMILY PROTEIN"/>
    <property type="match status" value="1"/>
</dbReference>
<evidence type="ECO:0000259" key="1">
    <source>
        <dbReference type="Pfam" id="PF01738"/>
    </source>
</evidence>
<dbReference type="KEGG" id="ima:PO878_09945"/>
<dbReference type="Pfam" id="PF01738">
    <property type="entry name" value="DLH"/>
    <property type="match status" value="1"/>
</dbReference>
<dbReference type="RefSeq" id="WP_272738561.1">
    <property type="nucleotide sequence ID" value="NZ_CP116942.1"/>
</dbReference>
<dbReference type="InterPro" id="IPR029058">
    <property type="entry name" value="AB_hydrolase_fold"/>
</dbReference>
<protein>
    <submittedName>
        <fullName evidence="2">Dienelactone hydrolase family protein</fullName>
    </submittedName>
</protein>
<evidence type="ECO:0000313" key="3">
    <source>
        <dbReference type="Proteomes" id="UP001216390"/>
    </source>
</evidence>
<evidence type="ECO:0000313" key="2">
    <source>
        <dbReference type="EMBL" id="WCO69047.1"/>
    </source>
</evidence>
<reference evidence="2" key="1">
    <citation type="submission" date="2023-01" db="EMBL/GenBank/DDBJ databases">
        <title>The diversity of Class Acidimicrobiia in South China Sea sediment environments and the proposal of Iamia marina sp. nov., a novel species of the genus Iamia.</title>
        <authorList>
            <person name="He Y."/>
            <person name="Tian X."/>
        </authorList>
    </citation>
    <scope>NUCLEOTIDE SEQUENCE</scope>
    <source>
        <strain evidence="2">DSM 19957</strain>
    </source>
</reference>
<feature type="domain" description="Dienelactone hydrolase" evidence="1">
    <location>
        <begin position="11"/>
        <end position="216"/>
    </location>
</feature>
<keyword evidence="3" id="KW-1185">Reference proteome</keyword>
<proteinExistence type="predicted"/>
<dbReference type="Gene3D" id="3.40.50.1820">
    <property type="entry name" value="alpha/beta hydrolase"/>
    <property type="match status" value="1"/>
</dbReference>
<keyword evidence="2" id="KW-0378">Hydrolase</keyword>
<gene>
    <name evidence="2" type="ORF">PO878_09945</name>
</gene>
<dbReference type="GO" id="GO:0016787">
    <property type="term" value="F:hydrolase activity"/>
    <property type="evidence" value="ECO:0007669"/>
    <property type="project" value="UniProtKB-KW"/>
</dbReference>
<dbReference type="InterPro" id="IPR051049">
    <property type="entry name" value="Dienelactone_hydrolase-like"/>
</dbReference>
<organism evidence="2 3">
    <name type="scientific">Iamia majanohamensis</name>
    <dbReference type="NCBI Taxonomy" id="467976"/>
    <lineage>
        <taxon>Bacteria</taxon>
        <taxon>Bacillati</taxon>
        <taxon>Actinomycetota</taxon>
        <taxon>Acidimicrobiia</taxon>
        <taxon>Acidimicrobiales</taxon>
        <taxon>Iamiaceae</taxon>
        <taxon>Iamia</taxon>
    </lineage>
</organism>
<sequence>MEERRTHAGTAYVVAPDGGEGPGVLVLHAWWGLTPFFRSVADRLADAGFVALAPDLFAGETADTPDEAKALLDRTDATGMVELVRSSVDVLAGLPITPDGPVGVVGFSMGASLGLWAAAHVPDRVGAVSAFYGTTDVDFAPVRAAVQAHVAEFDDLGSEDDVVEMEAHMRLVGLEPDIHRYPGTAHWFFEEDRTVAHSPAAAALAWDRTVTFLHAHLGGTDAGGG</sequence>
<dbReference type="Proteomes" id="UP001216390">
    <property type="component" value="Chromosome"/>
</dbReference>
<dbReference type="PANTHER" id="PTHR46623">
    <property type="entry name" value="CARBOXYMETHYLENEBUTENOLIDASE-RELATED"/>
    <property type="match status" value="1"/>
</dbReference>